<dbReference type="CDD" id="cd02440">
    <property type="entry name" value="AdoMet_MTases"/>
    <property type="match status" value="1"/>
</dbReference>
<comment type="caution">
    <text evidence="5">The sequence shown here is derived from an EMBL/GenBank/DDBJ whole genome shotgun (WGS) entry which is preliminary data.</text>
</comment>
<dbReference type="EMBL" id="JABCUS010000017">
    <property type="protein sequence ID" value="NMX03889.1"/>
    <property type="molecule type" value="Genomic_DNA"/>
</dbReference>
<proteinExistence type="predicted"/>
<dbReference type="AlphaFoldDB" id="A0A7Y0UUA8"/>
<dbReference type="GO" id="GO:0032259">
    <property type="term" value="P:methylation"/>
    <property type="evidence" value="ECO:0007669"/>
    <property type="project" value="UniProtKB-KW"/>
</dbReference>
<evidence type="ECO:0000256" key="2">
    <source>
        <dbReference type="ARBA" id="ARBA00022679"/>
    </source>
</evidence>
<dbReference type="PANTHER" id="PTHR47816">
    <property type="entry name" value="RIBOSOMAL RNA SMALL SUBUNIT METHYLTRANSFERASE C"/>
    <property type="match status" value="1"/>
</dbReference>
<dbReference type="InterPro" id="IPR029063">
    <property type="entry name" value="SAM-dependent_MTases_sf"/>
</dbReference>
<dbReference type="Proteomes" id="UP000575397">
    <property type="component" value="Unassembled WGS sequence"/>
</dbReference>
<evidence type="ECO:0000256" key="1">
    <source>
        <dbReference type="ARBA" id="ARBA00022603"/>
    </source>
</evidence>
<dbReference type="SUPFAM" id="SSF53335">
    <property type="entry name" value="S-adenosyl-L-methionine-dependent methyltransferases"/>
    <property type="match status" value="1"/>
</dbReference>
<sequence length="282" mass="30381">MNRRPHKQHFAARRDGSAGNPGTAQNRTAQNRTAQNRTAQNRTTQNRTAHNSSAYSSTAHARRKNSPLTPKAHAAPKPEGNEQYFAANPSAAARPQELEVELAGMAFRIHTDSGVFSGDGLDKGTAVLLRKVPELPEGGVFVDVGCGWGPLSLVMARRRPAARVVAVDVNARALDLTAKNARENGLGNLEVLAEAAALAELADSSVDVIWSNPPVRIGKDALHAMWTAWRAKLRPGGVAYLVMGRNLGADTFAAWARDSGWETERLASSKGFRVLQLHPMDT</sequence>
<reference evidence="5 6" key="1">
    <citation type="submission" date="2020-04" db="EMBL/GenBank/DDBJ databases">
        <title>Antimicrobial susceptibility and clonality of vaginal-derived multi-drug resistant Mobiluncus isolates in China.</title>
        <authorList>
            <person name="Zhang X."/>
        </authorList>
    </citation>
    <scope>NUCLEOTIDE SEQUENCE [LARGE SCALE GENOMIC DNA]</scope>
    <source>
        <strain evidence="5 6">12</strain>
    </source>
</reference>
<dbReference type="Pfam" id="PF05175">
    <property type="entry name" value="MTS"/>
    <property type="match status" value="1"/>
</dbReference>
<feature type="region of interest" description="Disordered" evidence="3">
    <location>
        <begin position="1"/>
        <end position="83"/>
    </location>
</feature>
<evidence type="ECO:0000313" key="5">
    <source>
        <dbReference type="EMBL" id="NMX03889.1"/>
    </source>
</evidence>
<feature type="domain" description="Methyltransferase small" evidence="4">
    <location>
        <begin position="107"/>
        <end position="275"/>
    </location>
</feature>
<keyword evidence="2 5" id="KW-0808">Transferase</keyword>
<dbReference type="RefSeq" id="WP_169762940.1">
    <property type="nucleotide sequence ID" value="NZ_JABCUS010000017.1"/>
</dbReference>
<keyword evidence="1 5" id="KW-0489">Methyltransferase</keyword>
<dbReference type="PANTHER" id="PTHR47816:SF4">
    <property type="entry name" value="RIBOSOMAL RNA SMALL SUBUNIT METHYLTRANSFERASE C"/>
    <property type="match status" value="1"/>
</dbReference>
<organism evidence="5 6">
    <name type="scientific">Mobiluncus mulieris</name>
    <dbReference type="NCBI Taxonomy" id="2052"/>
    <lineage>
        <taxon>Bacteria</taxon>
        <taxon>Bacillati</taxon>
        <taxon>Actinomycetota</taxon>
        <taxon>Actinomycetes</taxon>
        <taxon>Actinomycetales</taxon>
        <taxon>Actinomycetaceae</taxon>
        <taxon>Mobiluncus</taxon>
    </lineage>
</organism>
<protein>
    <submittedName>
        <fullName evidence="5">Methyltransferase</fullName>
    </submittedName>
</protein>
<feature type="compositionally biased region" description="Polar residues" evidence="3">
    <location>
        <begin position="50"/>
        <end position="59"/>
    </location>
</feature>
<evidence type="ECO:0000313" key="6">
    <source>
        <dbReference type="Proteomes" id="UP000575397"/>
    </source>
</evidence>
<dbReference type="GO" id="GO:0008757">
    <property type="term" value="F:S-adenosylmethionine-dependent methyltransferase activity"/>
    <property type="evidence" value="ECO:0007669"/>
    <property type="project" value="InterPro"/>
</dbReference>
<name>A0A7Y0UUA8_9ACTO</name>
<evidence type="ECO:0000259" key="4">
    <source>
        <dbReference type="Pfam" id="PF05175"/>
    </source>
</evidence>
<accession>A0A7Y0UUA8</accession>
<evidence type="ECO:0000256" key="3">
    <source>
        <dbReference type="SAM" id="MobiDB-lite"/>
    </source>
</evidence>
<feature type="compositionally biased region" description="Basic residues" evidence="3">
    <location>
        <begin position="1"/>
        <end position="11"/>
    </location>
</feature>
<dbReference type="Gene3D" id="3.40.50.150">
    <property type="entry name" value="Vaccinia Virus protein VP39"/>
    <property type="match status" value="1"/>
</dbReference>
<dbReference type="InterPro" id="IPR007848">
    <property type="entry name" value="Small_mtfrase_dom"/>
</dbReference>
<gene>
    <name evidence="5" type="ORF">HHJ77_08105</name>
</gene>
<feature type="compositionally biased region" description="Low complexity" evidence="3">
    <location>
        <begin position="23"/>
        <end position="49"/>
    </location>
</feature>
<dbReference type="InterPro" id="IPR046977">
    <property type="entry name" value="RsmC/RlmG"/>
</dbReference>